<comment type="caution">
    <text evidence="1">The sequence shown here is derived from an EMBL/GenBank/DDBJ whole genome shotgun (WGS) entry which is preliminary data.</text>
</comment>
<accession>A0ABT3Y298</accession>
<sequence>MKSKILFLFFLFPCYFFSQDGSNIRYINTSKINNETLGKFIHLDFYNQSFGRKRIQDSVDLSINKNIIEFLEIRNDNGFHNWFDDQSLLSVLKINGQKLQIEKFQLTGFDDKNLYVTAFINYLKHDKIVKKSTENMIIEKSKVVEILVKKPGNDDITIKNKGSEYTYEKGINLKNENK</sequence>
<dbReference type="Proteomes" id="UP001070176">
    <property type="component" value="Unassembled WGS sequence"/>
</dbReference>
<reference evidence="1" key="1">
    <citation type="submission" date="2022-10" db="EMBL/GenBank/DDBJ databases">
        <title>Chryseobacterium sp. nov., a novel bacterial species.</title>
        <authorList>
            <person name="Cao Y."/>
        </authorList>
    </citation>
    <scope>NUCLEOTIDE SEQUENCE</scope>
    <source>
        <strain evidence="1">KC 927</strain>
    </source>
</reference>
<evidence type="ECO:0000313" key="1">
    <source>
        <dbReference type="EMBL" id="MCX8532234.1"/>
    </source>
</evidence>
<dbReference type="RefSeq" id="WP_267280820.1">
    <property type="nucleotide sequence ID" value="NZ_JAOVZV010000007.1"/>
</dbReference>
<organism evidence="1 2">
    <name type="scientific">Chryseobacterium luquanense</name>
    <dbReference type="NCBI Taxonomy" id="2983766"/>
    <lineage>
        <taxon>Bacteria</taxon>
        <taxon>Pseudomonadati</taxon>
        <taxon>Bacteroidota</taxon>
        <taxon>Flavobacteriia</taxon>
        <taxon>Flavobacteriales</taxon>
        <taxon>Weeksellaceae</taxon>
        <taxon>Chryseobacterium group</taxon>
        <taxon>Chryseobacterium</taxon>
    </lineage>
</organism>
<evidence type="ECO:0000313" key="2">
    <source>
        <dbReference type="Proteomes" id="UP001070176"/>
    </source>
</evidence>
<keyword evidence="2" id="KW-1185">Reference proteome</keyword>
<proteinExistence type="predicted"/>
<name>A0ABT3Y298_9FLAO</name>
<dbReference type="EMBL" id="JAOVZV010000007">
    <property type="protein sequence ID" value="MCX8532234.1"/>
    <property type="molecule type" value="Genomic_DNA"/>
</dbReference>
<gene>
    <name evidence="1" type="ORF">OEA66_07720</name>
</gene>
<protein>
    <submittedName>
        <fullName evidence="1">Uncharacterized protein</fullName>
    </submittedName>
</protein>